<organism evidence="1 2">
    <name type="scientific">Naganishia liquefaciens</name>
    <dbReference type="NCBI Taxonomy" id="104408"/>
    <lineage>
        <taxon>Eukaryota</taxon>
        <taxon>Fungi</taxon>
        <taxon>Dikarya</taxon>
        <taxon>Basidiomycota</taxon>
        <taxon>Agaricomycotina</taxon>
        <taxon>Tremellomycetes</taxon>
        <taxon>Filobasidiales</taxon>
        <taxon>Filobasidiaceae</taxon>
        <taxon>Naganishia</taxon>
    </lineage>
</organism>
<evidence type="ECO:0000313" key="1">
    <source>
        <dbReference type="EMBL" id="GHJ84665.1"/>
    </source>
</evidence>
<reference evidence="1" key="1">
    <citation type="submission" date="2020-07" db="EMBL/GenBank/DDBJ databases">
        <title>Draft Genome Sequence of a Deep-Sea Yeast, Naganishia (Cryptococcus) liquefaciens strain N6.</title>
        <authorList>
            <person name="Han Y.W."/>
            <person name="Kajitani R."/>
            <person name="Morimoto H."/>
            <person name="Parhat M."/>
            <person name="Tsubouchi H."/>
            <person name="Bakenova O."/>
            <person name="Ogata M."/>
            <person name="Argunhan B."/>
            <person name="Aoki R."/>
            <person name="Kajiwara S."/>
            <person name="Itoh T."/>
            <person name="Iwasaki H."/>
        </authorList>
    </citation>
    <scope>NUCLEOTIDE SEQUENCE</scope>
    <source>
        <strain evidence="1">N6</strain>
    </source>
</reference>
<keyword evidence="2" id="KW-1185">Reference proteome</keyword>
<accession>A0A8H3TP65</accession>
<dbReference type="EMBL" id="BLZA01000009">
    <property type="protein sequence ID" value="GHJ84665.1"/>
    <property type="molecule type" value="Genomic_DNA"/>
</dbReference>
<comment type="caution">
    <text evidence="1">The sequence shown here is derived from an EMBL/GenBank/DDBJ whole genome shotgun (WGS) entry which is preliminary data.</text>
</comment>
<dbReference type="AlphaFoldDB" id="A0A8H3TP65"/>
<gene>
    <name evidence="1" type="ORF">NliqN6_1067</name>
</gene>
<evidence type="ECO:0000313" key="2">
    <source>
        <dbReference type="Proteomes" id="UP000620104"/>
    </source>
</evidence>
<dbReference type="Proteomes" id="UP000620104">
    <property type="component" value="Unassembled WGS sequence"/>
</dbReference>
<sequence>MEVKPIHGDEIHWDMEMDSASVTARQVTADRGNDKYTERASLHFLIHPQAGSDAASQAQIDWETCSALGRALGDSLDNSLRLAAEYEKCGDGVRQRRAAAFDTFRTSCQNSEYDSTEQNTQETLDLAGSVSGSTRSQHATL</sequence>
<protein>
    <submittedName>
        <fullName evidence="1">Uncharacterized protein</fullName>
    </submittedName>
</protein>
<name>A0A8H3TP65_9TREE</name>
<proteinExistence type="predicted"/>